<feature type="domain" description="TonB-dependent receptor-like beta-barrel" evidence="17">
    <location>
        <begin position="282"/>
        <end position="696"/>
    </location>
</feature>
<proteinExistence type="inferred from homology"/>
<feature type="chain" id="PRO_5020213092" evidence="16">
    <location>
        <begin position="27"/>
        <end position="727"/>
    </location>
</feature>
<keyword evidence="11 14" id="KW-0472">Membrane</keyword>
<dbReference type="PANTHER" id="PTHR32552:SF74">
    <property type="entry name" value="HYDROXAMATE SIDEROPHORE RECEPTOR FHUE"/>
    <property type="match status" value="1"/>
</dbReference>
<keyword evidence="12 19" id="KW-0675">Receptor</keyword>
<evidence type="ECO:0000256" key="11">
    <source>
        <dbReference type="ARBA" id="ARBA00023136"/>
    </source>
</evidence>
<dbReference type="RefSeq" id="WP_132924014.1">
    <property type="nucleotide sequence ID" value="NZ_SJOI01000001.1"/>
</dbReference>
<comment type="similarity">
    <text evidence="2 14 15">Belongs to the TonB-dependent receptor family.</text>
</comment>
<dbReference type="PANTHER" id="PTHR32552">
    <property type="entry name" value="FERRICHROME IRON RECEPTOR-RELATED"/>
    <property type="match status" value="1"/>
</dbReference>
<evidence type="ECO:0000256" key="9">
    <source>
        <dbReference type="ARBA" id="ARBA00023065"/>
    </source>
</evidence>
<protein>
    <submittedName>
        <fullName evidence="19">Outer membrane receptor for ferric coprogen and ferric-rhodotorulic acid</fullName>
    </submittedName>
</protein>
<sequence length="727" mass="79796">MNLLLPVRRWAPVLALTFTHAMTASAAVASADTADTAPAATPSAKGVPEAPADSVTLPAVRVTAGNELDAVSEGTQSYAAGAVTLFGKQPVATKDIPSSVSVVTRQRMDDQNMTTVSDALNYSTGITAVDYGDGTTYFKSRGYDVGIEFDGVPLASGIQYEPQFDLAMYDRVEVFRGPSGLMDGAGEPGGTVNLVRKMPADTFHFGSQTSIGSYGDYRQQLDVTGPMNDEGTLRGRAVVVGQDQHTFLENEVNKHVMAYGALEYDVSPATMLSFSGGIQSNPLRGFDYGPSLYTDGSPVRGRTTRNYSPDWNYSDINMQEANAVLSHTFSNDWKSRTTLFYRHILSKSDYAYSGGGVDPQTNESDYTGQRQRIVNDWFGLDSNLSGTVSAFGRRHTLTLGANYQLNKQSSRSGFADLGNYDIFSPNDIPRPDIDFTSGTRQRIQQAGVYGQGNIELADPLHLILGGRLAAFSQKSQPFLPESGDWTTSYNERHKFVPYTGLVLDLTPQIATYVSYTKIFSPQSATTWDGQGLPPRTGEQYETGIKGDFMDHRLQSSLALFRINDEHRAIDDPDHPTGSVAGGRARSDGLELELNGNILPQWDIYASYTLLTANYVNDPTYGNARFDDEEPRQQAKLWTLWHFRGGALDGFRVGGGVRAQSETDRDAWQQGGYALVDLQAGYRFNKHLDASMTLNNVFDRDYYARVPSSYFSERGEPRNVMLTVSVDY</sequence>
<evidence type="ECO:0000256" key="5">
    <source>
        <dbReference type="ARBA" id="ARBA00022496"/>
    </source>
</evidence>
<dbReference type="PROSITE" id="PS52016">
    <property type="entry name" value="TONB_DEPENDENT_REC_3"/>
    <property type="match status" value="1"/>
</dbReference>
<evidence type="ECO:0000256" key="8">
    <source>
        <dbReference type="ARBA" id="ARBA00023004"/>
    </source>
</evidence>
<dbReference type="Gene3D" id="2.40.170.20">
    <property type="entry name" value="TonB-dependent receptor, beta-barrel domain"/>
    <property type="match status" value="1"/>
</dbReference>
<evidence type="ECO:0000256" key="2">
    <source>
        <dbReference type="ARBA" id="ARBA00009810"/>
    </source>
</evidence>
<dbReference type="Pfam" id="PF07715">
    <property type="entry name" value="Plug"/>
    <property type="match status" value="1"/>
</dbReference>
<evidence type="ECO:0000256" key="7">
    <source>
        <dbReference type="ARBA" id="ARBA00022729"/>
    </source>
</evidence>
<dbReference type="CDD" id="cd01347">
    <property type="entry name" value="ligand_gated_channel"/>
    <property type="match status" value="1"/>
</dbReference>
<evidence type="ECO:0000313" key="20">
    <source>
        <dbReference type="Proteomes" id="UP000294555"/>
    </source>
</evidence>
<dbReference type="GO" id="GO:0038023">
    <property type="term" value="F:signaling receptor activity"/>
    <property type="evidence" value="ECO:0007669"/>
    <property type="project" value="InterPro"/>
</dbReference>
<keyword evidence="13 14" id="KW-0998">Cell outer membrane</keyword>
<dbReference type="FunFam" id="2.170.130.10:FF:000010">
    <property type="entry name" value="Ferripyoverdine receptor"/>
    <property type="match status" value="1"/>
</dbReference>
<accession>A0A4R1NEK3</accession>
<keyword evidence="3 14" id="KW-0813">Transport</keyword>
<organism evidence="19 20">
    <name type="scientific">Sodalis ligni</name>
    <dbReference type="NCBI Taxonomy" id="2697027"/>
    <lineage>
        <taxon>Bacteria</taxon>
        <taxon>Pseudomonadati</taxon>
        <taxon>Pseudomonadota</taxon>
        <taxon>Gammaproteobacteria</taxon>
        <taxon>Enterobacterales</taxon>
        <taxon>Bruguierivoracaceae</taxon>
        <taxon>Sodalis</taxon>
    </lineage>
</organism>
<dbReference type="GO" id="GO:0009279">
    <property type="term" value="C:cell outer membrane"/>
    <property type="evidence" value="ECO:0007669"/>
    <property type="project" value="UniProtKB-SubCell"/>
</dbReference>
<dbReference type="Pfam" id="PF00593">
    <property type="entry name" value="TonB_dep_Rec_b-barrel"/>
    <property type="match status" value="1"/>
</dbReference>
<dbReference type="InterPro" id="IPR037066">
    <property type="entry name" value="Plug_dom_sf"/>
</dbReference>
<evidence type="ECO:0000256" key="6">
    <source>
        <dbReference type="ARBA" id="ARBA00022692"/>
    </source>
</evidence>
<reference evidence="19 20" key="1">
    <citation type="submission" date="2019-02" db="EMBL/GenBank/DDBJ databases">
        <title>Investigation of anaerobic lignin degradation for improved lignocellulosic biofuels.</title>
        <authorList>
            <person name="Deangelis K."/>
        </authorList>
    </citation>
    <scope>NUCLEOTIDE SEQUENCE [LARGE SCALE GENOMIC DNA]</scope>
    <source>
        <strain evidence="19 20">159R</strain>
    </source>
</reference>
<dbReference type="GO" id="GO:0015891">
    <property type="term" value="P:siderophore transport"/>
    <property type="evidence" value="ECO:0007669"/>
    <property type="project" value="InterPro"/>
</dbReference>
<evidence type="ECO:0000259" key="18">
    <source>
        <dbReference type="Pfam" id="PF07715"/>
    </source>
</evidence>
<evidence type="ECO:0000256" key="15">
    <source>
        <dbReference type="RuleBase" id="RU003357"/>
    </source>
</evidence>
<dbReference type="Proteomes" id="UP000294555">
    <property type="component" value="Unassembled WGS sequence"/>
</dbReference>
<evidence type="ECO:0000256" key="4">
    <source>
        <dbReference type="ARBA" id="ARBA00022452"/>
    </source>
</evidence>
<dbReference type="SUPFAM" id="SSF56935">
    <property type="entry name" value="Porins"/>
    <property type="match status" value="1"/>
</dbReference>
<evidence type="ECO:0000313" key="19">
    <source>
        <dbReference type="EMBL" id="TCL05299.1"/>
    </source>
</evidence>
<evidence type="ECO:0000256" key="12">
    <source>
        <dbReference type="ARBA" id="ARBA00023170"/>
    </source>
</evidence>
<dbReference type="InterPro" id="IPR000531">
    <property type="entry name" value="Beta-barrel_TonB"/>
</dbReference>
<feature type="signal peptide" evidence="16">
    <location>
        <begin position="1"/>
        <end position="26"/>
    </location>
</feature>
<dbReference type="InterPro" id="IPR010105">
    <property type="entry name" value="TonB_sidphr_rcpt"/>
</dbReference>
<dbReference type="Gene3D" id="2.170.130.10">
    <property type="entry name" value="TonB-dependent receptor, plug domain"/>
    <property type="match status" value="1"/>
</dbReference>
<keyword evidence="7 16" id="KW-0732">Signal</keyword>
<evidence type="ECO:0000256" key="16">
    <source>
        <dbReference type="SAM" id="SignalP"/>
    </source>
</evidence>
<comment type="subcellular location">
    <subcellularLocation>
        <location evidence="1 14">Cell outer membrane</location>
        <topology evidence="1 14">Multi-pass membrane protein</topology>
    </subcellularLocation>
</comment>
<gene>
    <name evidence="19" type="ORF">EZJ58_3473</name>
</gene>
<dbReference type="EMBL" id="SJOI01000001">
    <property type="protein sequence ID" value="TCL05299.1"/>
    <property type="molecule type" value="Genomic_DNA"/>
</dbReference>
<dbReference type="AlphaFoldDB" id="A0A4R1NEK3"/>
<keyword evidence="6 14" id="KW-0812">Transmembrane</keyword>
<comment type="caution">
    <text evidence="19">The sequence shown here is derived from an EMBL/GenBank/DDBJ whole genome shotgun (WGS) entry which is preliminary data.</text>
</comment>
<keyword evidence="8" id="KW-0408">Iron</keyword>
<evidence type="ECO:0000256" key="14">
    <source>
        <dbReference type="PROSITE-ProRule" id="PRU01360"/>
    </source>
</evidence>
<evidence type="ECO:0000256" key="10">
    <source>
        <dbReference type="ARBA" id="ARBA00023077"/>
    </source>
</evidence>
<dbReference type="OrthoDB" id="8663017at2"/>
<keyword evidence="4 14" id="KW-1134">Transmembrane beta strand</keyword>
<dbReference type="InterPro" id="IPR012910">
    <property type="entry name" value="Plug_dom"/>
</dbReference>
<dbReference type="GO" id="GO:0015344">
    <property type="term" value="F:siderophore uptake transmembrane transporter activity"/>
    <property type="evidence" value="ECO:0007669"/>
    <property type="project" value="TreeGrafter"/>
</dbReference>
<feature type="domain" description="TonB-dependent receptor plug" evidence="18">
    <location>
        <begin position="94"/>
        <end position="191"/>
    </location>
</feature>
<dbReference type="InterPro" id="IPR039426">
    <property type="entry name" value="TonB-dep_rcpt-like"/>
</dbReference>
<dbReference type="InterPro" id="IPR036942">
    <property type="entry name" value="Beta-barrel_TonB_sf"/>
</dbReference>
<keyword evidence="9" id="KW-0406">Ion transport</keyword>
<evidence type="ECO:0000256" key="1">
    <source>
        <dbReference type="ARBA" id="ARBA00004571"/>
    </source>
</evidence>
<keyword evidence="10 15" id="KW-0798">TonB box</keyword>
<evidence type="ECO:0000256" key="13">
    <source>
        <dbReference type="ARBA" id="ARBA00023237"/>
    </source>
</evidence>
<keyword evidence="20" id="KW-1185">Reference proteome</keyword>
<name>A0A4R1NEK3_9GAMM</name>
<evidence type="ECO:0000256" key="3">
    <source>
        <dbReference type="ARBA" id="ARBA00022448"/>
    </source>
</evidence>
<evidence type="ECO:0000259" key="17">
    <source>
        <dbReference type="Pfam" id="PF00593"/>
    </source>
</evidence>
<dbReference type="NCBIfam" id="TIGR01783">
    <property type="entry name" value="TonB-siderophor"/>
    <property type="match status" value="1"/>
</dbReference>
<keyword evidence="5" id="KW-0410">Iron transport</keyword>